<name>A0A822B570_9BILA</name>
<dbReference type="Gene3D" id="2.130.10.10">
    <property type="entry name" value="YVTN repeat-like/Quinoprotein amine dehydrogenase"/>
    <property type="match status" value="1"/>
</dbReference>
<protein>
    <submittedName>
        <fullName evidence="1">Uncharacterized protein</fullName>
    </submittedName>
</protein>
<dbReference type="InterPro" id="IPR016346">
    <property type="entry name" value="G-protein_beta_1-5"/>
</dbReference>
<reference evidence="1" key="1">
    <citation type="submission" date="2021-02" db="EMBL/GenBank/DDBJ databases">
        <authorList>
            <person name="Nowell W R."/>
        </authorList>
    </citation>
    <scope>NUCLEOTIDE SEQUENCE</scope>
</reference>
<proteinExistence type="predicted"/>
<dbReference type="Proteomes" id="UP000663873">
    <property type="component" value="Unassembled WGS sequence"/>
</dbReference>
<evidence type="ECO:0000313" key="1">
    <source>
        <dbReference type="EMBL" id="CAF5011695.1"/>
    </source>
</evidence>
<keyword evidence="2" id="KW-1185">Reference proteome</keyword>
<dbReference type="GO" id="GO:0007165">
    <property type="term" value="P:signal transduction"/>
    <property type="evidence" value="ECO:0007669"/>
    <property type="project" value="InterPro"/>
</dbReference>
<dbReference type="InterPro" id="IPR036322">
    <property type="entry name" value="WD40_repeat_dom_sf"/>
</dbReference>
<dbReference type="PANTHER" id="PTHR19850">
    <property type="entry name" value="GUANINE NUCLEOTIDE-BINDING PROTEIN BETA G PROTEIN BETA"/>
    <property type="match status" value="1"/>
</dbReference>
<feature type="non-terminal residue" evidence="1">
    <location>
        <position position="1"/>
    </location>
</feature>
<organism evidence="1 2">
    <name type="scientific">Rotaria socialis</name>
    <dbReference type="NCBI Taxonomy" id="392032"/>
    <lineage>
        <taxon>Eukaryota</taxon>
        <taxon>Metazoa</taxon>
        <taxon>Spiralia</taxon>
        <taxon>Gnathifera</taxon>
        <taxon>Rotifera</taxon>
        <taxon>Eurotatoria</taxon>
        <taxon>Bdelloidea</taxon>
        <taxon>Philodinida</taxon>
        <taxon>Philodinidae</taxon>
        <taxon>Rotaria</taxon>
    </lineage>
</organism>
<comment type="caution">
    <text evidence="1">The sequence shown here is derived from an EMBL/GenBank/DDBJ whole genome shotgun (WGS) entry which is preliminary data.</text>
</comment>
<gene>
    <name evidence="1" type="ORF">UJA718_LOCUS50645</name>
</gene>
<accession>A0A822B570</accession>
<sequence length="51" mass="5603">YPSGDAFVSASDDATCRLFDLRADRQVAIFKKESIIFACNAVDFSLSGKKK</sequence>
<dbReference type="AlphaFoldDB" id="A0A822B570"/>
<dbReference type="EMBL" id="CAJOBP010114834">
    <property type="protein sequence ID" value="CAF5011695.1"/>
    <property type="molecule type" value="Genomic_DNA"/>
</dbReference>
<dbReference type="InterPro" id="IPR015943">
    <property type="entry name" value="WD40/YVTN_repeat-like_dom_sf"/>
</dbReference>
<evidence type="ECO:0000313" key="2">
    <source>
        <dbReference type="Proteomes" id="UP000663873"/>
    </source>
</evidence>
<dbReference type="SUPFAM" id="SSF50978">
    <property type="entry name" value="WD40 repeat-like"/>
    <property type="match status" value="1"/>
</dbReference>